<comment type="caution">
    <text evidence="2">The sequence shown here is derived from an EMBL/GenBank/DDBJ whole genome shotgun (WGS) entry which is preliminary data.</text>
</comment>
<dbReference type="Proteomes" id="UP000186817">
    <property type="component" value="Unassembled WGS sequence"/>
</dbReference>
<protein>
    <submittedName>
        <fullName evidence="2">Uncharacterized protein</fullName>
    </submittedName>
</protein>
<feature type="region of interest" description="Disordered" evidence="1">
    <location>
        <begin position="1"/>
        <end position="31"/>
    </location>
</feature>
<feature type="compositionally biased region" description="Pro residues" evidence="1">
    <location>
        <begin position="14"/>
        <end position="25"/>
    </location>
</feature>
<name>A0A1Q9CND1_SYMMI</name>
<dbReference type="EMBL" id="LSRX01001042">
    <property type="protein sequence ID" value="OLP84433.1"/>
    <property type="molecule type" value="Genomic_DNA"/>
</dbReference>
<sequence length="278" mass="26320">MRVAQAAQQAALAAPPPPPPPPPPGGEMSSAVDAFLSQGAPANPSAASAVDAYLQQGTAAPVENPFAPGGARPGFGAGAFGPGGGSTSLTLGPVGGCGGGFGCGAAGGSTSLTLGPVGGGCGGGFGCGGCGGGLGGCGGCGGGLGGGFGNLGGCGCGSGLGGGCEGSGPIGGGGGGQVDPARAMQAMCKTLASFKHIRCNFKPASAEQHMYEVLMSQQRTASKERPLQDEEAVIGRADKLCTTPSPDVSPLNQFSFSLDLAGDSFACLAAATQMQVPV</sequence>
<reference evidence="2 3" key="1">
    <citation type="submission" date="2016-02" db="EMBL/GenBank/DDBJ databases">
        <title>Genome analysis of coral dinoflagellate symbionts highlights evolutionary adaptations to a symbiotic lifestyle.</title>
        <authorList>
            <person name="Aranda M."/>
            <person name="Li Y."/>
            <person name="Liew Y.J."/>
            <person name="Baumgarten S."/>
            <person name="Simakov O."/>
            <person name="Wilson M."/>
            <person name="Piel J."/>
            <person name="Ashoor H."/>
            <person name="Bougouffa S."/>
            <person name="Bajic V.B."/>
            <person name="Ryu T."/>
            <person name="Ravasi T."/>
            <person name="Bayer T."/>
            <person name="Micklem G."/>
            <person name="Kim H."/>
            <person name="Bhak J."/>
            <person name="Lajeunesse T.C."/>
            <person name="Voolstra C.R."/>
        </authorList>
    </citation>
    <scope>NUCLEOTIDE SEQUENCE [LARGE SCALE GENOMIC DNA]</scope>
    <source>
        <strain evidence="2 3">CCMP2467</strain>
    </source>
</reference>
<accession>A0A1Q9CND1</accession>
<feature type="compositionally biased region" description="Low complexity" evidence="1">
    <location>
        <begin position="1"/>
        <end position="13"/>
    </location>
</feature>
<evidence type="ECO:0000313" key="2">
    <source>
        <dbReference type="EMBL" id="OLP84433.1"/>
    </source>
</evidence>
<proteinExistence type="predicted"/>
<organism evidence="2 3">
    <name type="scientific">Symbiodinium microadriaticum</name>
    <name type="common">Dinoflagellate</name>
    <name type="synonym">Zooxanthella microadriatica</name>
    <dbReference type="NCBI Taxonomy" id="2951"/>
    <lineage>
        <taxon>Eukaryota</taxon>
        <taxon>Sar</taxon>
        <taxon>Alveolata</taxon>
        <taxon>Dinophyceae</taxon>
        <taxon>Suessiales</taxon>
        <taxon>Symbiodiniaceae</taxon>
        <taxon>Symbiodinium</taxon>
    </lineage>
</organism>
<gene>
    <name evidence="2" type="ORF">AK812_SmicGene34692</name>
</gene>
<dbReference type="OMA" id="YITAMHE"/>
<evidence type="ECO:0000256" key="1">
    <source>
        <dbReference type="SAM" id="MobiDB-lite"/>
    </source>
</evidence>
<evidence type="ECO:0000313" key="3">
    <source>
        <dbReference type="Proteomes" id="UP000186817"/>
    </source>
</evidence>
<dbReference type="AlphaFoldDB" id="A0A1Q9CND1"/>
<keyword evidence="3" id="KW-1185">Reference proteome</keyword>